<feature type="transmembrane region" description="Helical" evidence="1">
    <location>
        <begin position="12"/>
        <end position="30"/>
    </location>
</feature>
<keyword evidence="1" id="KW-1133">Transmembrane helix</keyword>
<feature type="transmembrane region" description="Helical" evidence="1">
    <location>
        <begin position="166"/>
        <end position="186"/>
    </location>
</feature>
<keyword evidence="1" id="KW-0812">Transmembrane</keyword>
<feature type="transmembrane region" description="Helical" evidence="1">
    <location>
        <begin position="102"/>
        <end position="120"/>
    </location>
</feature>
<reference evidence="3" key="1">
    <citation type="journal article" date="2012" name="Science">
        <title>Fermentation, hydrogen, and sulfur metabolism in multiple uncultivated bacterial phyla.</title>
        <authorList>
            <person name="Wrighton K.C."/>
            <person name="Thomas B.C."/>
            <person name="Sharon I."/>
            <person name="Miller C.S."/>
            <person name="Castelle C.J."/>
            <person name="VerBerkmoes N.C."/>
            <person name="Wilkins M.J."/>
            <person name="Hettich R.L."/>
            <person name="Lipton M.S."/>
            <person name="Williams K.H."/>
            <person name="Long P.E."/>
            <person name="Banfield J.F."/>
        </authorList>
    </citation>
    <scope>NUCLEOTIDE SEQUENCE [LARGE SCALE GENOMIC DNA]</scope>
</reference>
<evidence type="ECO:0000259" key="2">
    <source>
        <dbReference type="Pfam" id="PF07786"/>
    </source>
</evidence>
<feature type="transmembrane region" description="Helical" evidence="1">
    <location>
        <begin position="79"/>
        <end position="96"/>
    </location>
</feature>
<feature type="domain" description="Heparan-alpha-glucosaminide N-acetyltransferase catalytic" evidence="2">
    <location>
        <begin position="2"/>
        <end position="222"/>
    </location>
</feature>
<gene>
    <name evidence="3" type="ORF">ACD_3C00205G0021</name>
</gene>
<protein>
    <recommendedName>
        <fullName evidence="2">Heparan-alpha-glucosaminide N-acetyltransferase catalytic domain-containing protein</fullName>
    </recommendedName>
</protein>
<sequence>MRYKIFDVLRWGFIIGMILFHFNFILVNFFDNNIFENEYFWVNLQYFWKLWFLFLSWMTFSLAQNKYKNNLPFAYSKKILKLLILSLLITSASIVFAKDSPIYFWVIHYFAVSYVLLLLFKKLRYWNLLFGILFIIIWIYIERMTFETWVLFMLWFKPIGYDYLDYFPLLPNFWYALLWFCLWSYLSEKRHAEKFFLNSPRILKTVEFLWRRSLLVYVLHTPVIFGFIWILYFLSKAY</sequence>
<proteinExistence type="predicted"/>
<dbReference type="EMBL" id="AMFJ01000479">
    <property type="protein sequence ID" value="EKE27468.1"/>
    <property type="molecule type" value="Genomic_DNA"/>
</dbReference>
<dbReference type="InterPro" id="IPR012429">
    <property type="entry name" value="HGSNAT_cat"/>
</dbReference>
<accession>K2FWY1</accession>
<organism evidence="3">
    <name type="scientific">uncultured bacterium</name>
    <name type="common">gcode 4</name>
    <dbReference type="NCBI Taxonomy" id="1234023"/>
    <lineage>
        <taxon>Bacteria</taxon>
        <taxon>environmental samples</taxon>
    </lineage>
</organism>
<name>K2FWY1_9BACT</name>
<dbReference type="Pfam" id="PF07786">
    <property type="entry name" value="HGSNAT_cat"/>
    <property type="match status" value="1"/>
</dbReference>
<evidence type="ECO:0000313" key="3">
    <source>
        <dbReference type="EMBL" id="EKE27468.1"/>
    </source>
</evidence>
<evidence type="ECO:0000256" key="1">
    <source>
        <dbReference type="SAM" id="Phobius"/>
    </source>
</evidence>
<comment type="caution">
    <text evidence="3">The sequence shown here is derived from an EMBL/GenBank/DDBJ whole genome shotgun (WGS) entry which is preliminary data.</text>
</comment>
<feature type="transmembrane region" description="Helical" evidence="1">
    <location>
        <begin position="214"/>
        <end position="234"/>
    </location>
</feature>
<dbReference type="AlphaFoldDB" id="K2FWY1"/>
<keyword evidence="1" id="KW-0472">Membrane</keyword>
<feature type="transmembrane region" description="Helical" evidence="1">
    <location>
        <begin position="127"/>
        <end position="146"/>
    </location>
</feature>